<dbReference type="EMBL" id="PDLN01000008">
    <property type="protein sequence ID" value="RDW78509.1"/>
    <property type="molecule type" value="Genomic_DNA"/>
</dbReference>
<dbReference type="Gene3D" id="1.20.1280.50">
    <property type="match status" value="1"/>
</dbReference>
<proteinExistence type="predicted"/>
<feature type="domain" description="F-box" evidence="1">
    <location>
        <begin position="64"/>
        <end position="95"/>
    </location>
</feature>
<dbReference type="SUPFAM" id="SSF81383">
    <property type="entry name" value="F-box domain"/>
    <property type="match status" value="1"/>
</dbReference>
<comment type="caution">
    <text evidence="2">The sequence shown here is derived from an EMBL/GenBank/DDBJ whole genome shotgun (WGS) entry which is preliminary data.</text>
</comment>
<name>A0A3D8RWQ0_9HELO</name>
<accession>A0A3D8RWQ0</accession>
<gene>
    <name evidence="2" type="ORF">BP5796_06361</name>
</gene>
<dbReference type="Pfam" id="PF00646">
    <property type="entry name" value="F-box"/>
    <property type="match status" value="1"/>
</dbReference>
<dbReference type="InterPro" id="IPR001810">
    <property type="entry name" value="F-box_dom"/>
</dbReference>
<dbReference type="Proteomes" id="UP000256328">
    <property type="component" value="Unassembled WGS sequence"/>
</dbReference>
<protein>
    <recommendedName>
        <fullName evidence="1">F-box domain-containing protein</fullName>
    </recommendedName>
</protein>
<keyword evidence="3" id="KW-1185">Reference proteome</keyword>
<evidence type="ECO:0000313" key="2">
    <source>
        <dbReference type="EMBL" id="RDW78509.1"/>
    </source>
</evidence>
<sequence length="165" mass="18487">MANILAEALESLKTPCGGSDIGARRKALDSLLATLTTQEIFRLRLKLNALPTERDPCLIFDLGLLLKIVEYLRPIDLISITQVSRAWKRCWSSPTISIRIIELHFYERFFPYQALPDSGLKDEMKLSLCRWLPGALRASTANLKGRYHTGLTCGVLAVVLKCNLA</sequence>
<dbReference type="OrthoDB" id="5279008at2759"/>
<evidence type="ECO:0000313" key="3">
    <source>
        <dbReference type="Proteomes" id="UP000256328"/>
    </source>
</evidence>
<evidence type="ECO:0000259" key="1">
    <source>
        <dbReference type="Pfam" id="PF00646"/>
    </source>
</evidence>
<dbReference type="InterPro" id="IPR036047">
    <property type="entry name" value="F-box-like_dom_sf"/>
</dbReference>
<dbReference type="AlphaFoldDB" id="A0A3D8RWQ0"/>
<organism evidence="2 3">
    <name type="scientific">Coleophoma crateriformis</name>
    <dbReference type="NCBI Taxonomy" id="565419"/>
    <lineage>
        <taxon>Eukaryota</taxon>
        <taxon>Fungi</taxon>
        <taxon>Dikarya</taxon>
        <taxon>Ascomycota</taxon>
        <taxon>Pezizomycotina</taxon>
        <taxon>Leotiomycetes</taxon>
        <taxon>Helotiales</taxon>
        <taxon>Dermateaceae</taxon>
        <taxon>Coleophoma</taxon>
    </lineage>
</organism>
<reference evidence="2 3" key="1">
    <citation type="journal article" date="2018" name="IMA Fungus">
        <title>IMA Genome-F 9: Draft genome sequence of Annulohypoxylon stygium, Aspergillus mulundensis, Berkeleyomyces basicola (syn. Thielaviopsis basicola), Ceratocystis smalleyi, two Cercospora beticola strains, Coleophoma cylindrospora, Fusarium fracticaudum, Phialophora cf. hyalina, and Morchella septimelata.</title>
        <authorList>
            <person name="Wingfield B.D."/>
            <person name="Bills G.F."/>
            <person name="Dong Y."/>
            <person name="Huang W."/>
            <person name="Nel W.J."/>
            <person name="Swalarsk-Parry B.S."/>
            <person name="Vaghefi N."/>
            <person name="Wilken P.M."/>
            <person name="An Z."/>
            <person name="de Beer Z.W."/>
            <person name="De Vos L."/>
            <person name="Chen L."/>
            <person name="Duong T.A."/>
            <person name="Gao Y."/>
            <person name="Hammerbacher A."/>
            <person name="Kikkert J.R."/>
            <person name="Li Y."/>
            <person name="Li H."/>
            <person name="Li K."/>
            <person name="Li Q."/>
            <person name="Liu X."/>
            <person name="Ma X."/>
            <person name="Naidoo K."/>
            <person name="Pethybridge S.J."/>
            <person name="Sun J."/>
            <person name="Steenkamp E.T."/>
            <person name="van der Nest M.A."/>
            <person name="van Wyk S."/>
            <person name="Wingfield M.J."/>
            <person name="Xiong C."/>
            <person name="Yue Q."/>
            <person name="Zhang X."/>
        </authorList>
    </citation>
    <scope>NUCLEOTIDE SEQUENCE [LARGE SCALE GENOMIC DNA]</scope>
    <source>
        <strain evidence="2 3">BP5796</strain>
    </source>
</reference>